<sequence length="112" mass="12746">MVLNIKGIDYKTQWVEYPDLVPTLKALAQHALVKPIIFHLLPKVPKNLLSEVSAEYFNLTREESFGKPLPQLEAEAKEEAWEEMKPIAKDVGDLLREKGAVLLGRRVSFDCE</sequence>
<dbReference type="RefSeq" id="XP_056071177.1">
    <property type="nucleotide sequence ID" value="XM_056213910.1"/>
</dbReference>
<gene>
    <name evidence="2" type="ORF">N0V89_005132</name>
</gene>
<name>A0A9W8XMB0_9PLEO</name>
<dbReference type="EMBL" id="JAPEUX010000004">
    <property type="protein sequence ID" value="KAJ4353403.1"/>
    <property type="molecule type" value="Genomic_DNA"/>
</dbReference>
<evidence type="ECO:0000313" key="2">
    <source>
        <dbReference type="EMBL" id="KAJ4353403.1"/>
    </source>
</evidence>
<dbReference type="Pfam" id="PF22041">
    <property type="entry name" value="GST_C_7"/>
    <property type="match status" value="1"/>
</dbReference>
<dbReference type="GeneID" id="80908662"/>
<feature type="domain" description="Glutathione S-transferase UstS-like C-terminal" evidence="1">
    <location>
        <begin position="27"/>
        <end position="109"/>
    </location>
</feature>
<dbReference type="Proteomes" id="UP001140513">
    <property type="component" value="Unassembled WGS sequence"/>
</dbReference>
<organism evidence="2 3">
    <name type="scientific">Didymosphaeria variabile</name>
    <dbReference type="NCBI Taxonomy" id="1932322"/>
    <lineage>
        <taxon>Eukaryota</taxon>
        <taxon>Fungi</taxon>
        <taxon>Dikarya</taxon>
        <taxon>Ascomycota</taxon>
        <taxon>Pezizomycotina</taxon>
        <taxon>Dothideomycetes</taxon>
        <taxon>Pleosporomycetidae</taxon>
        <taxon>Pleosporales</taxon>
        <taxon>Massarineae</taxon>
        <taxon>Didymosphaeriaceae</taxon>
        <taxon>Didymosphaeria</taxon>
    </lineage>
</organism>
<evidence type="ECO:0000313" key="3">
    <source>
        <dbReference type="Proteomes" id="UP001140513"/>
    </source>
</evidence>
<evidence type="ECO:0000259" key="1">
    <source>
        <dbReference type="Pfam" id="PF22041"/>
    </source>
</evidence>
<dbReference type="Gene3D" id="1.20.1050.10">
    <property type="match status" value="1"/>
</dbReference>
<dbReference type="InterPro" id="IPR054416">
    <property type="entry name" value="GST_UstS-like_C"/>
</dbReference>
<accession>A0A9W8XMB0</accession>
<keyword evidence="3" id="KW-1185">Reference proteome</keyword>
<proteinExistence type="predicted"/>
<comment type="caution">
    <text evidence="2">The sequence shown here is derived from an EMBL/GenBank/DDBJ whole genome shotgun (WGS) entry which is preliminary data.</text>
</comment>
<protein>
    <recommendedName>
        <fullName evidence="1">Glutathione S-transferase UstS-like C-terminal domain-containing protein</fullName>
    </recommendedName>
</protein>
<dbReference type="AlphaFoldDB" id="A0A9W8XMB0"/>
<dbReference type="OrthoDB" id="4951845at2759"/>
<reference evidence="2" key="1">
    <citation type="submission" date="2022-10" db="EMBL/GenBank/DDBJ databases">
        <title>Tapping the CABI collections for fungal endophytes: first genome assemblies for Collariella, Neodidymelliopsis, Ascochyta clinopodiicola, Didymella pomorum, Didymosphaeria variabile, Neocosmospora piperis and Neocucurbitaria cava.</title>
        <authorList>
            <person name="Hill R."/>
        </authorList>
    </citation>
    <scope>NUCLEOTIDE SEQUENCE</scope>
    <source>
        <strain evidence="2">IMI 356815</strain>
    </source>
</reference>